<dbReference type="InterPro" id="IPR052936">
    <property type="entry name" value="Jasmonate_Hydroxylase-like"/>
</dbReference>
<dbReference type="Gene3D" id="3.30.70.100">
    <property type="match status" value="1"/>
</dbReference>
<dbReference type="AlphaFoldDB" id="A0A0M9GLF8"/>
<protein>
    <submittedName>
        <fullName evidence="1">Antibiotic biosynthesis monooxygenase</fullName>
    </submittedName>
</protein>
<keyword evidence="2" id="KW-1185">Reference proteome</keyword>
<comment type="caution">
    <text evidence="1">The sequence shown here is derived from an EMBL/GenBank/DDBJ whole genome shotgun (WGS) entry which is preliminary data.</text>
</comment>
<evidence type="ECO:0000313" key="2">
    <source>
        <dbReference type="Proteomes" id="UP000038011"/>
    </source>
</evidence>
<name>A0A0M9GLF8_9HYPH</name>
<dbReference type="OrthoDB" id="6064772at2"/>
<dbReference type="EMBL" id="JXMU01000028">
    <property type="protein sequence ID" value="KPB00186.1"/>
    <property type="molecule type" value="Genomic_DNA"/>
</dbReference>
<evidence type="ECO:0000313" key="1">
    <source>
        <dbReference type="EMBL" id="KPB00186.1"/>
    </source>
</evidence>
<dbReference type="PANTHER" id="PTHR37811">
    <property type="entry name" value="BLL5343 PROTEIN"/>
    <property type="match status" value="1"/>
</dbReference>
<dbReference type="InterPro" id="IPR011008">
    <property type="entry name" value="Dimeric_a/b-barrel"/>
</dbReference>
<dbReference type="SUPFAM" id="SSF54909">
    <property type="entry name" value="Dimeric alpha+beta barrel"/>
    <property type="match status" value="1"/>
</dbReference>
<keyword evidence="1" id="KW-0503">Monooxygenase</keyword>
<dbReference type="GO" id="GO:0004497">
    <property type="term" value="F:monooxygenase activity"/>
    <property type="evidence" value="ECO:0007669"/>
    <property type="project" value="UniProtKB-KW"/>
</dbReference>
<sequence length="112" mass="13010">MLSAAFIFVDGTLDEEFFRLDSQIEKAAKATDGYLGVERWVEPDGKKRNSTYYWRDDAALKAFANNSTHLEAKRQYQKWYDGFHVVISRIEKTYGDGALETFLPDSRAKFRQ</sequence>
<dbReference type="PANTHER" id="PTHR37811:SF2">
    <property type="entry name" value="ABM DOMAIN-CONTAINING PROTEIN"/>
    <property type="match status" value="1"/>
</dbReference>
<proteinExistence type="predicted"/>
<dbReference type="InterPro" id="IPR025444">
    <property type="entry name" value="Monooxy_af470"/>
</dbReference>
<organism evidence="1 2">
    <name type="scientific">Ahrensia marina</name>
    <dbReference type="NCBI Taxonomy" id="1514904"/>
    <lineage>
        <taxon>Bacteria</taxon>
        <taxon>Pseudomonadati</taxon>
        <taxon>Pseudomonadota</taxon>
        <taxon>Alphaproteobacteria</taxon>
        <taxon>Hyphomicrobiales</taxon>
        <taxon>Ahrensiaceae</taxon>
        <taxon>Ahrensia</taxon>
    </lineage>
</organism>
<dbReference type="PATRIC" id="fig|1514904.3.peg.2223"/>
<dbReference type="STRING" id="1514904.SU32_15395"/>
<gene>
    <name evidence="1" type="ORF">SU32_15395</name>
</gene>
<dbReference type="Proteomes" id="UP000038011">
    <property type="component" value="Unassembled WGS sequence"/>
</dbReference>
<keyword evidence="1" id="KW-0560">Oxidoreductase</keyword>
<reference evidence="1 2" key="1">
    <citation type="submission" date="2015-01" db="EMBL/GenBank/DDBJ databases">
        <title>Ahrensia donghaiensis sp. nov., a novel dimethylsulphoniopropionate-cleavage bacterium isolated from seawater and emended descriptions of the genus Ahrensia and Ahrensia kielensis.</title>
        <authorList>
            <person name="Liu J."/>
        </authorList>
    </citation>
    <scope>NUCLEOTIDE SEQUENCE [LARGE SCALE GENOMIC DNA]</scope>
    <source>
        <strain evidence="1 2">LZD062</strain>
    </source>
</reference>
<dbReference type="Pfam" id="PF13826">
    <property type="entry name" value="Monooxy_af470-like"/>
    <property type="match status" value="1"/>
</dbReference>
<accession>A0A0M9GLF8</accession>